<evidence type="ECO:0000313" key="2">
    <source>
        <dbReference type="Proteomes" id="UP000617531"/>
    </source>
</evidence>
<dbReference type="EMBL" id="BNAI01000006">
    <property type="protein sequence ID" value="GHF22903.1"/>
    <property type="molecule type" value="Genomic_DNA"/>
</dbReference>
<protein>
    <submittedName>
        <fullName evidence="1">Uncharacterized protein</fullName>
    </submittedName>
</protein>
<reference evidence="1" key="2">
    <citation type="submission" date="2020-09" db="EMBL/GenBank/DDBJ databases">
        <authorList>
            <person name="Sun Q."/>
            <person name="Zhou Y."/>
        </authorList>
    </citation>
    <scope>NUCLEOTIDE SEQUENCE</scope>
    <source>
        <strain evidence="1">CGMCC 1.16548</strain>
    </source>
</reference>
<dbReference type="Proteomes" id="UP000617531">
    <property type="component" value="Unassembled WGS sequence"/>
</dbReference>
<dbReference type="RefSeq" id="WP_191283865.1">
    <property type="nucleotide sequence ID" value="NZ_BNAI01000006.1"/>
</dbReference>
<evidence type="ECO:0000313" key="1">
    <source>
        <dbReference type="EMBL" id="GHF22903.1"/>
    </source>
</evidence>
<keyword evidence="2" id="KW-1185">Reference proteome</keyword>
<comment type="caution">
    <text evidence="1">The sequence shown here is derived from an EMBL/GenBank/DDBJ whole genome shotgun (WGS) entry which is preliminary data.</text>
</comment>
<gene>
    <name evidence="1" type="ORF">GCM10011600_25090</name>
</gene>
<accession>A0A8J3GSJ4</accession>
<organism evidence="1 2">
    <name type="scientific">Pseudolysinimonas yzui</name>
    <dbReference type="NCBI Taxonomy" id="2708254"/>
    <lineage>
        <taxon>Bacteria</taxon>
        <taxon>Bacillati</taxon>
        <taxon>Actinomycetota</taxon>
        <taxon>Actinomycetes</taxon>
        <taxon>Micrococcales</taxon>
        <taxon>Microbacteriaceae</taxon>
        <taxon>Pseudolysinimonas</taxon>
    </lineage>
</organism>
<name>A0A8J3GSJ4_9MICO</name>
<reference evidence="1" key="1">
    <citation type="journal article" date="2014" name="Int. J. Syst. Evol. Microbiol.">
        <title>Complete genome sequence of Corynebacterium casei LMG S-19264T (=DSM 44701T), isolated from a smear-ripened cheese.</title>
        <authorList>
            <consortium name="US DOE Joint Genome Institute (JGI-PGF)"/>
            <person name="Walter F."/>
            <person name="Albersmeier A."/>
            <person name="Kalinowski J."/>
            <person name="Ruckert C."/>
        </authorList>
    </citation>
    <scope>NUCLEOTIDE SEQUENCE</scope>
    <source>
        <strain evidence="1">CGMCC 1.16548</strain>
    </source>
</reference>
<dbReference type="AlphaFoldDB" id="A0A8J3GSJ4"/>
<proteinExistence type="predicted"/>
<sequence>MSTPQLTPKDSVRTWLKHPVGGPLIRDALAEAGVDEKVLAPVGFFSLERVVAMAGDRIPEGVIDELVRRANGD</sequence>